<comment type="subcellular location">
    <subcellularLocation>
        <location evidence="1">Cell membrane</location>
        <topology evidence="1">Multi-pass membrane protein</topology>
    </subcellularLocation>
</comment>
<feature type="transmembrane region" description="Helical" evidence="6">
    <location>
        <begin position="47"/>
        <end position="67"/>
    </location>
</feature>
<dbReference type="InterPro" id="IPR036259">
    <property type="entry name" value="MFS_trans_sf"/>
</dbReference>
<feature type="transmembrane region" description="Helical" evidence="6">
    <location>
        <begin position="375"/>
        <end position="394"/>
    </location>
</feature>
<proteinExistence type="predicted"/>
<keyword evidence="5 6" id="KW-0472">Membrane</keyword>
<feature type="transmembrane region" description="Helical" evidence="6">
    <location>
        <begin position="223"/>
        <end position="243"/>
    </location>
</feature>
<dbReference type="Proteomes" id="UP000030403">
    <property type="component" value="Unassembled WGS sequence"/>
</dbReference>
<evidence type="ECO:0000256" key="6">
    <source>
        <dbReference type="SAM" id="Phobius"/>
    </source>
</evidence>
<dbReference type="EMBL" id="AVPF01000001">
    <property type="protein sequence ID" value="KGX91875.1"/>
    <property type="molecule type" value="Genomic_DNA"/>
</dbReference>
<dbReference type="Gene3D" id="1.20.1250.20">
    <property type="entry name" value="MFS general substrate transporter like domains"/>
    <property type="match status" value="1"/>
</dbReference>
<organism evidence="7 8">
    <name type="scientific">Pontibacillus marinus BH030004 = DSM 16465</name>
    <dbReference type="NCBI Taxonomy" id="1385511"/>
    <lineage>
        <taxon>Bacteria</taxon>
        <taxon>Bacillati</taxon>
        <taxon>Bacillota</taxon>
        <taxon>Bacilli</taxon>
        <taxon>Bacillales</taxon>
        <taxon>Bacillaceae</taxon>
        <taxon>Pontibacillus</taxon>
    </lineage>
</organism>
<reference evidence="7 8" key="1">
    <citation type="submission" date="2013-08" db="EMBL/GenBank/DDBJ databases">
        <authorList>
            <person name="Huang J."/>
            <person name="Wang G."/>
        </authorList>
    </citation>
    <scope>NUCLEOTIDE SEQUENCE [LARGE SCALE GENOMIC DNA]</scope>
    <source>
        <strain evidence="7 8">BH030004</strain>
    </source>
</reference>
<dbReference type="AlphaFoldDB" id="A0A0A5GL36"/>
<dbReference type="PANTHER" id="PTHR23513">
    <property type="entry name" value="INTEGRAL MEMBRANE EFFLUX PROTEIN-RELATED"/>
    <property type="match status" value="1"/>
</dbReference>
<feature type="transmembrane region" description="Helical" evidence="6">
    <location>
        <begin position="171"/>
        <end position="190"/>
    </location>
</feature>
<dbReference type="OrthoDB" id="2276409at2"/>
<feature type="transmembrane region" description="Helical" evidence="6">
    <location>
        <begin position="349"/>
        <end position="369"/>
    </location>
</feature>
<name>A0A0A5GL36_9BACI</name>
<sequence>MGRLRDNPNFKWFFTANLVSHIGTGLTMIGVPWFLVNQDGGEQLLGVITLITTILGFFISPYAGVLIDRFHRVSLHRGYDLAGFFLLTGLGIAGWYIEEYSSLLLMVIFLVSILYNMFHYPTIFAISQEIFSKKNFGKINSVMEVQGQAGTMLAGAVGTILITAFGLKTILILDGITFLIAFILFGFINYQPTVKRDKNVEQPTMVADFIEGWQFLKEKPKMLVFFLSASMPFIAVMGLNYVLPIYIANSLKAEASVYASFEMVFAGGAVLAGFTVNMLVKKLTPVLSIYMTITLFALAVLSVSQIPSVGLFLFMAVLMGWGNAGTRINMKTLQMNLIPTTLMGRVQSFIRATGVGIRVLLIAGFTLFIPTIGASMALLILSGILIFALLGVYMSKDIYESTEESHVKKAELHV</sequence>
<dbReference type="RefSeq" id="WP_027445254.1">
    <property type="nucleotide sequence ID" value="NZ_AULJ01000001.1"/>
</dbReference>
<evidence type="ECO:0000256" key="4">
    <source>
        <dbReference type="ARBA" id="ARBA00022989"/>
    </source>
</evidence>
<gene>
    <name evidence="7" type="ORF">N783_00390</name>
</gene>
<dbReference type="CDD" id="cd06173">
    <property type="entry name" value="MFS_MefA_like"/>
    <property type="match status" value="1"/>
</dbReference>
<evidence type="ECO:0000256" key="1">
    <source>
        <dbReference type="ARBA" id="ARBA00004651"/>
    </source>
</evidence>
<keyword evidence="8" id="KW-1185">Reference proteome</keyword>
<dbReference type="Pfam" id="PF07690">
    <property type="entry name" value="MFS_1"/>
    <property type="match status" value="1"/>
</dbReference>
<comment type="caution">
    <text evidence="7">The sequence shown here is derived from an EMBL/GenBank/DDBJ whole genome shotgun (WGS) entry which is preliminary data.</text>
</comment>
<feature type="transmembrane region" description="Helical" evidence="6">
    <location>
        <begin position="255"/>
        <end position="276"/>
    </location>
</feature>
<dbReference type="InterPro" id="IPR011701">
    <property type="entry name" value="MFS"/>
</dbReference>
<evidence type="ECO:0000256" key="3">
    <source>
        <dbReference type="ARBA" id="ARBA00022692"/>
    </source>
</evidence>
<accession>A0A0A5GL36</accession>
<evidence type="ECO:0000256" key="2">
    <source>
        <dbReference type="ARBA" id="ARBA00022475"/>
    </source>
</evidence>
<feature type="transmembrane region" description="Helical" evidence="6">
    <location>
        <begin position="283"/>
        <end position="303"/>
    </location>
</feature>
<keyword evidence="2" id="KW-1003">Cell membrane</keyword>
<dbReference type="GO" id="GO:0005886">
    <property type="term" value="C:plasma membrane"/>
    <property type="evidence" value="ECO:0007669"/>
    <property type="project" value="UniProtKB-SubCell"/>
</dbReference>
<feature type="transmembrane region" description="Helical" evidence="6">
    <location>
        <begin position="79"/>
        <end position="97"/>
    </location>
</feature>
<feature type="transmembrane region" description="Helical" evidence="6">
    <location>
        <begin position="12"/>
        <end position="35"/>
    </location>
</feature>
<evidence type="ECO:0008006" key="9">
    <source>
        <dbReference type="Google" id="ProtNLM"/>
    </source>
</evidence>
<evidence type="ECO:0000313" key="8">
    <source>
        <dbReference type="Proteomes" id="UP000030403"/>
    </source>
</evidence>
<dbReference type="PANTHER" id="PTHR23513:SF11">
    <property type="entry name" value="STAPHYLOFERRIN A TRANSPORTER"/>
    <property type="match status" value="1"/>
</dbReference>
<dbReference type="eggNOG" id="COG2814">
    <property type="taxonomic scope" value="Bacteria"/>
</dbReference>
<feature type="transmembrane region" description="Helical" evidence="6">
    <location>
        <begin position="309"/>
        <end position="328"/>
    </location>
</feature>
<keyword evidence="4 6" id="KW-1133">Transmembrane helix</keyword>
<dbReference type="SUPFAM" id="SSF103473">
    <property type="entry name" value="MFS general substrate transporter"/>
    <property type="match status" value="1"/>
</dbReference>
<evidence type="ECO:0000256" key="5">
    <source>
        <dbReference type="ARBA" id="ARBA00023136"/>
    </source>
</evidence>
<feature type="transmembrane region" description="Helical" evidence="6">
    <location>
        <begin position="103"/>
        <end position="126"/>
    </location>
</feature>
<dbReference type="STRING" id="1385511.GCA_000425225_00177"/>
<evidence type="ECO:0000313" key="7">
    <source>
        <dbReference type="EMBL" id="KGX91875.1"/>
    </source>
</evidence>
<dbReference type="GO" id="GO:0022857">
    <property type="term" value="F:transmembrane transporter activity"/>
    <property type="evidence" value="ECO:0007669"/>
    <property type="project" value="InterPro"/>
</dbReference>
<keyword evidence="3 6" id="KW-0812">Transmembrane</keyword>
<protein>
    <recommendedName>
        <fullName evidence="9">MFS transporter</fullName>
    </recommendedName>
</protein>
<feature type="transmembrane region" description="Helical" evidence="6">
    <location>
        <begin position="147"/>
        <end position="165"/>
    </location>
</feature>